<dbReference type="InterPro" id="IPR002575">
    <property type="entry name" value="Aminoglycoside_PTrfase"/>
</dbReference>
<dbReference type="RefSeq" id="WP_206293255.1">
    <property type="nucleotide sequence ID" value="NZ_CP063458.1"/>
</dbReference>
<sequence length="281" mass="31496">MKHLQWSSLLPAARQVRPHFLHDPTREICVYRDVLCEQLDTPYLYAAGSNEPPGCSWLVLERVAGEKLCHTGELEVWQEAARWLADAQAKFSPAAGAIQVKVPLLRHDRAYYLGWLARASAASTSQNRQGYLSSALRCFERIIPRLADSAQSVIHGEFYASNILVRADRPAGKRICPVDWEMAAIGPALTDLAALTAGNWRTEDRMQIEAAYHRCRPLACAKMTRHEIEWLLDACRLALAIQWIGWSDGWTPPSDQAHDWYAEAVSLVRCLDGGIRPGRPA</sequence>
<evidence type="ECO:0000313" key="2">
    <source>
        <dbReference type="EMBL" id="QOV90181.1"/>
    </source>
</evidence>
<evidence type="ECO:0000313" key="3">
    <source>
        <dbReference type="Proteomes" id="UP000593765"/>
    </source>
</evidence>
<protein>
    <submittedName>
        <fullName evidence="2">Phosphotransferase</fullName>
    </submittedName>
</protein>
<dbReference type="InterPro" id="IPR051678">
    <property type="entry name" value="AGP_Transferase"/>
</dbReference>
<keyword evidence="3" id="KW-1185">Reference proteome</keyword>
<dbReference type="AlphaFoldDB" id="A0A7M2WZA1"/>
<dbReference type="InterPro" id="IPR011009">
    <property type="entry name" value="Kinase-like_dom_sf"/>
</dbReference>
<dbReference type="EMBL" id="CP063458">
    <property type="protein sequence ID" value="QOV90181.1"/>
    <property type="molecule type" value="Genomic_DNA"/>
</dbReference>
<dbReference type="Gene3D" id="3.90.1200.10">
    <property type="match status" value="1"/>
</dbReference>
<feature type="domain" description="Aminoglycoside phosphotransferase" evidence="1">
    <location>
        <begin position="54"/>
        <end position="212"/>
    </location>
</feature>
<proteinExistence type="predicted"/>
<evidence type="ECO:0000259" key="1">
    <source>
        <dbReference type="Pfam" id="PF01636"/>
    </source>
</evidence>
<dbReference type="Pfam" id="PF01636">
    <property type="entry name" value="APH"/>
    <property type="match status" value="1"/>
</dbReference>
<reference evidence="2 3" key="1">
    <citation type="submission" date="2020-10" db="EMBL/GenBank/DDBJ databases">
        <title>Wide distribution of Phycisphaera-like planctomycetes from WD2101 soil group in peatlands and genome analysis of the first cultivated representative.</title>
        <authorList>
            <person name="Dedysh S.N."/>
            <person name="Beletsky A.V."/>
            <person name="Ivanova A."/>
            <person name="Kulichevskaya I.S."/>
            <person name="Suzina N.E."/>
            <person name="Philippov D.A."/>
            <person name="Rakitin A.L."/>
            <person name="Mardanov A.V."/>
            <person name="Ravin N.V."/>
        </authorList>
    </citation>
    <scope>NUCLEOTIDE SEQUENCE [LARGE SCALE GENOMIC DNA]</scope>
    <source>
        <strain evidence="2 3">M1803</strain>
    </source>
</reference>
<dbReference type="SUPFAM" id="SSF56112">
    <property type="entry name" value="Protein kinase-like (PK-like)"/>
    <property type="match status" value="1"/>
</dbReference>
<dbReference type="PANTHER" id="PTHR21310">
    <property type="entry name" value="AMINOGLYCOSIDE PHOSPHOTRANSFERASE-RELATED-RELATED"/>
    <property type="match status" value="1"/>
</dbReference>
<name>A0A7M2WZA1_9BACT</name>
<gene>
    <name evidence="2" type="ORF">IPV69_02060</name>
</gene>
<dbReference type="KEGG" id="hbs:IPV69_02060"/>
<accession>A0A7M2WZA1</accession>
<organism evidence="2 3">
    <name type="scientific">Humisphaera borealis</name>
    <dbReference type="NCBI Taxonomy" id="2807512"/>
    <lineage>
        <taxon>Bacteria</taxon>
        <taxon>Pseudomonadati</taxon>
        <taxon>Planctomycetota</taxon>
        <taxon>Phycisphaerae</taxon>
        <taxon>Tepidisphaerales</taxon>
        <taxon>Tepidisphaeraceae</taxon>
        <taxon>Humisphaera</taxon>
    </lineage>
</organism>
<dbReference type="PANTHER" id="PTHR21310:SF40">
    <property type="entry name" value="AMINOGLYCOSIDE PHOSPHOTRANSFERASE DOMAIN-CONTAINING PROTEIN-RELATED"/>
    <property type="match status" value="1"/>
</dbReference>
<dbReference type="Proteomes" id="UP000593765">
    <property type="component" value="Chromosome"/>
</dbReference>